<dbReference type="AlphaFoldDB" id="A0A830FVL5"/>
<comment type="caution">
    <text evidence="1">The sequence shown here is derived from an EMBL/GenBank/DDBJ whole genome shotgun (WGS) entry which is preliminary data.</text>
</comment>
<accession>A0A830FVL5</accession>
<name>A0A830FVL5_HALAR</name>
<evidence type="ECO:0000313" key="2">
    <source>
        <dbReference type="Proteomes" id="UP000656367"/>
    </source>
</evidence>
<proteinExistence type="predicted"/>
<gene>
    <name evidence="1" type="ORF">GCM10009006_21350</name>
</gene>
<organism evidence="1 2">
    <name type="scientific">Haloarcula argentinensis</name>
    <dbReference type="NCBI Taxonomy" id="43776"/>
    <lineage>
        <taxon>Archaea</taxon>
        <taxon>Methanobacteriati</taxon>
        <taxon>Methanobacteriota</taxon>
        <taxon>Stenosarchaea group</taxon>
        <taxon>Halobacteria</taxon>
        <taxon>Halobacteriales</taxon>
        <taxon>Haloarculaceae</taxon>
        <taxon>Haloarcula</taxon>
    </lineage>
</organism>
<reference evidence="1" key="1">
    <citation type="journal article" date="2014" name="Int. J. Syst. Evol. Microbiol.">
        <title>Complete genome sequence of Corynebacterium casei LMG S-19264T (=DSM 44701T), isolated from a smear-ripened cheese.</title>
        <authorList>
            <consortium name="US DOE Joint Genome Institute (JGI-PGF)"/>
            <person name="Walter F."/>
            <person name="Albersmeier A."/>
            <person name="Kalinowski J."/>
            <person name="Ruckert C."/>
        </authorList>
    </citation>
    <scope>NUCLEOTIDE SEQUENCE</scope>
    <source>
        <strain evidence="1">JCM 15759</strain>
    </source>
</reference>
<sequence length="109" mass="11592">MLRPHSTESTAISVSAVAPKTREADHYGVSVVGLVNVKGRIDSIPAVAAGVRAGGWLVGAVSGTSVYQVSRIVIHPPAQTVVHHLLLRLCEESEHRVEEVVAVCNDFMV</sequence>
<protein>
    <submittedName>
        <fullName evidence="1">Uncharacterized protein</fullName>
    </submittedName>
</protein>
<dbReference type="EMBL" id="BMON01000002">
    <property type="protein sequence ID" value="GGM39939.1"/>
    <property type="molecule type" value="Genomic_DNA"/>
</dbReference>
<evidence type="ECO:0000313" key="1">
    <source>
        <dbReference type="EMBL" id="GGM39939.1"/>
    </source>
</evidence>
<reference evidence="1" key="2">
    <citation type="submission" date="2020-09" db="EMBL/GenBank/DDBJ databases">
        <authorList>
            <person name="Sun Q."/>
            <person name="Ohkuma M."/>
        </authorList>
    </citation>
    <scope>NUCLEOTIDE SEQUENCE</scope>
    <source>
        <strain evidence="1">JCM 15759</strain>
    </source>
</reference>
<dbReference type="Proteomes" id="UP000656367">
    <property type="component" value="Unassembled WGS sequence"/>
</dbReference>